<dbReference type="Proteomes" id="UP000789759">
    <property type="component" value="Unassembled WGS sequence"/>
</dbReference>
<reference evidence="1" key="1">
    <citation type="submission" date="2021-06" db="EMBL/GenBank/DDBJ databases">
        <authorList>
            <person name="Kallberg Y."/>
            <person name="Tangrot J."/>
            <person name="Rosling A."/>
        </authorList>
    </citation>
    <scope>NUCLEOTIDE SEQUENCE</scope>
    <source>
        <strain evidence="1">FL966</strain>
    </source>
</reference>
<dbReference type="AlphaFoldDB" id="A0A9N9PBT9"/>
<accession>A0A9N9PBT9</accession>
<dbReference type="EMBL" id="CAJVQA010037265">
    <property type="protein sequence ID" value="CAG8809629.1"/>
    <property type="molecule type" value="Genomic_DNA"/>
</dbReference>
<proteinExistence type="predicted"/>
<gene>
    <name evidence="1" type="ORF">CPELLU_LOCUS18496</name>
</gene>
<organism evidence="1 2">
    <name type="scientific">Cetraspora pellucida</name>
    <dbReference type="NCBI Taxonomy" id="1433469"/>
    <lineage>
        <taxon>Eukaryota</taxon>
        <taxon>Fungi</taxon>
        <taxon>Fungi incertae sedis</taxon>
        <taxon>Mucoromycota</taxon>
        <taxon>Glomeromycotina</taxon>
        <taxon>Glomeromycetes</taxon>
        <taxon>Diversisporales</taxon>
        <taxon>Gigasporaceae</taxon>
        <taxon>Cetraspora</taxon>
    </lineage>
</organism>
<dbReference type="PANTHER" id="PTHR31569">
    <property type="entry name" value="SWIM-TYPE DOMAIN-CONTAINING PROTEIN"/>
    <property type="match status" value="1"/>
</dbReference>
<comment type="caution">
    <text evidence="1">The sequence shown here is derived from an EMBL/GenBank/DDBJ whole genome shotgun (WGS) entry which is preliminary data.</text>
</comment>
<evidence type="ECO:0000313" key="2">
    <source>
        <dbReference type="Proteomes" id="UP000789759"/>
    </source>
</evidence>
<dbReference type="InterPro" id="IPR052579">
    <property type="entry name" value="Zinc_finger_SWIM"/>
</dbReference>
<dbReference type="PANTHER" id="PTHR31569:SF4">
    <property type="entry name" value="SWIM-TYPE DOMAIN-CONTAINING PROTEIN"/>
    <property type="match status" value="1"/>
</dbReference>
<sequence>MEPKDIFAKAHINTCAIELEHNIEPYAKAYIDNNVVGSEHTFENCIDNSIVEPGHTFTTFAEACATIEKYAAQTKTVIILGKTTRNLDNSGYRQALFVYERQGKYNRTNDVYRSKRTGCPFAISINYRKQSQQFIITKFSLVHNHKLCSDAVKFSTIVCKLDKDDLGLIESLHDNGLRTKDIFSVLASVSSKYIHKPNIYNAVSCQYQHKLQGLNEIKMLFKTLYSDENIIEYAALKDVYGTERDQDSEFV</sequence>
<keyword evidence="2" id="KW-1185">Reference proteome</keyword>
<evidence type="ECO:0000313" key="1">
    <source>
        <dbReference type="EMBL" id="CAG8809629.1"/>
    </source>
</evidence>
<name>A0A9N9PBT9_9GLOM</name>
<dbReference type="OrthoDB" id="2417900at2759"/>
<protein>
    <submittedName>
        <fullName evidence="1">7808_t:CDS:1</fullName>
    </submittedName>
</protein>